<dbReference type="RefSeq" id="WP_285982411.1">
    <property type="nucleotide sequence ID" value="NZ_JASVDS010000002.1"/>
</dbReference>
<gene>
    <name evidence="4" type="ORF">QRD43_10510</name>
</gene>
<dbReference type="InterPro" id="IPR000120">
    <property type="entry name" value="Amidase"/>
</dbReference>
<comment type="similarity">
    <text evidence="1">Belongs to the amidase family.</text>
</comment>
<dbReference type="InterPro" id="IPR020556">
    <property type="entry name" value="Amidase_CS"/>
</dbReference>
<dbReference type="PANTHER" id="PTHR11895">
    <property type="entry name" value="TRANSAMIDASE"/>
    <property type="match status" value="1"/>
</dbReference>
<evidence type="ECO:0000256" key="1">
    <source>
        <dbReference type="ARBA" id="ARBA00009199"/>
    </source>
</evidence>
<evidence type="ECO:0000259" key="3">
    <source>
        <dbReference type="Pfam" id="PF01425"/>
    </source>
</evidence>
<accession>A0ABT7LHJ3</accession>
<keyword evidence="5" id="KW-1185">Reference proteome</keyword>
<dbReference type="InterPro" id="IPR023631">
    <property type="entry name" value="Amidase_dom"/>
</dbReference>
<dbReference type="SUPFAM" id="SSF75304">
    <property type="entry name" value="Amidase signature (AS) enzymes"/>
    <property type="match status" value="1"/>
</dbReference>
<comment type="caution">
    <text evidence="4">The sequence shown here is derived from an EMBL/GenBank/DDBJ whole genome shotgun (WGS) entry which is preliminary data.</text>
</comment>
<dbReference type="Proteomes" id="UP001238603">
    <property type="component" value="Unassembled WGS sequence"/>
</dbReference>
<protein>
    <submittedName>
        <fullName evidence="4">Amidase family protein</fullName>
    </submittedName>
</protein>
<dbReference type="PROSITE" id="PS00571">
    <property type="entry name" value="AMIDASES"/>
    <property type="match status" value="1"/>
</dbReference>
<dbReference type="Pfam" id="PF01425">
    <property type="entry name" value="Amidase"/>
    <property type="match status" value="1"/>
</dbReference>
<evidence type="ECO:0000256" key="2">
    <source>
        <dbReference type="SAM" id="MobiDB-lite"/>
    </source>
</evidence>
<evidence type="ECO:0000313" key="4">
    <source>
        <dbReference type="EMBL" id="MDL5032333.1"/>
    </source>
</evidence>
<organism evidence="4 5">
    <name type="scientific">Roseateles subflavus</name>
    <dbReference type="NCBI Taxonomy" id="3053353"/>
    <lineage>
        <taxon>Bacteria</taxon>
        <taxon>Pseudomonadati</taxon>
        <taxon>Pseudomonadota</taxon>
        <taxon>Betaproteobacteria</taxon>
        <taxon>Burkholderiales</taxon>
        <taxon>Sphaerotilaceae</taxon>
        <taxon>Roseateles</taxon>
    </lineage>
</organism>
<name>A0ABT7LHJ3_9BURK</name>
<sequence length="478" mass="50565">MSRIHQLSATELVGLYATKSLSPVETTQALLARHEQLAPDLNAFCAMNPESALEQARASEARWRAGKALGSLDGIPVSIKDNLGTGDMPTRFGSLAIGDERAQIPDSPAVQRLREAGAVIFGKTTLPDFAHKITSDSPLTGVTRNPWNLLHTPGGSSSGAAAAVAAGLAPLALGTDGGGSIRIPAAFTGIYGLKPSFGRVPHHPRGAFALLSHVGPMARTTEDAAALMNIIARPDPRDWYALPYDPIDYRSTLRAPLPRLRIAVSPSLGLDRLPDPEILATLKRSATLLESLGAVVELADPPAILQCLQIHGVLWSAFAARLADSLGDAARSLDPSLKALIDAGRELPPHSILEALTRRGDCGREVNEFFTQHDLILCPTHPTVAPAISADLHRDPPYPLYTPWCNQLGLPAATVHAGIGSEGLPIGLQLIGRQYDDLTVLRASHAFQQAFGTSPVIDTPGSGLTSTTGRHPSELHPA</sequence>
<dbReference type="Gene3D" id="3.90.1300.10">
    <property type="entry name" value="Amidase signature (AS) domain"/>
    <property type="match status" value="1"/>
</dbReference>
<evidence type="ECO:0000313" key="5">
    <source>
        <dbReference type="Proteomes" id="UP001238603"/>
    </source>
</evidence>
<reference evidence="4 5" key="1">
    <citation type="submission" date="2023-06" db="EMBL/GenBank/DDBJ databases">
        <title>Pelomonas sp. APW6 16S ribosomal RNA gene genome sequencing and assembly.</title>
        <authorList>
            <person name="Woo H."/>
        </authorList>
    </citation>
    <scope>NUCLEOTIDE SEQUENCE [LARGE SCALE GENOMIC DNA]</scope>
    <source>
        <strain evidence="4 5">APW6</strain>
    </source>
</reference>
<dbReference type="PANTHER" id="PTHR11895:SF7">
    <property type="entry name" value="GLUTAMYL-TRNA(GLN) AMIDOTRANSFERASE SUBUNIT A, MITOCHONDRIAL"/>
    <property type="match status" value="1"/>
</dbReference>
<feature type="domain" description="Amidase" evidence="3">
    <location>
        <begin position="25"/>
        <end position="441"/>
    </location>
</feature>
<proteinExistence type="inferred from homology"/>
<dbReference type="EMBL" id="JASVDS010000002">
    <property type="protein sequence ID" value="MDL5032333.1"/>
    <property type="molecule type" value="Genomic_DNA"/>
</dbReference>
<dbReference type="InterPro" id="IPR036928">
    <property type="entry name" value="AS_sf"/>
</dbReference>
<feature type="region of interest" description="Disordered" evidence="2">
    <location>
        <begin position="458"/>
        <end position="478"/>
    </location>
</feature>